<evidence type="ECO:0000256" key="1">
    <source>
        <dbReference type="SAM" id="MobiDB-lite"/>
    </source>
</evidence>
<dbReference type="InterPro" id="IPR035959">
    <property type="entry name" value="RutC-like_sf"/>
</dbReference>
<dbReference type="InterPro" id="IPR006175">
    <property type="entry name" value="YjgF/YER057c/UK114"/>
</dbReference>
<evidence type="ECO:0000313" key="3">
    <source>
        <dbReference type="Proteomes" id="UP000317716"/>
    </source>
</evidence>
<feature type="region of interest" description="Disordered" evidence="1">
    <location>
        <begin position="1"/>
        <end position="25"/>
    </location>
</feature>
<accession>A0A538T0H7</accession>
<dbReference type="EMBL" id="VBOS01000135">
    <property type="protein sequence ID" value="TMQ57141.1"/>
    <property type="molecule type" value="Genomic_DNA"/>
</dbReference>
<dbReference type="Pfam" id="PF01042">
    <property type="entry name" value="Ribonuc_L-PSP"/>
    <property type="match status" value="1"/>
</dbReference>
<gene>
    <name evidence="2" type="ORF">E6K72_03910</name>
</gene>
<feature type="compositionally biased region" description="Polar residues" evidence="1">
    <location>
        <begin position="1"/>
        <end position="12"/>
    </location>
</feature>
<dbReference type="PANTHER" id="PTHR43857">
    <property type="entry name" value="BLR7761 PROTEIN"/>
    <property type="match status" value="1"/>
</dbReference>
<dbReference type="PANTHER" id="PTHR43857:SF1">
    <property type="entry name" value="YJGH FAMILY PROTEIN"/>
    <property type="match status" value="1"/>
</dbReference>
<dbReference type="Gene3D" id="3.30.1330.40">
    <property type="entry name" value="RutC-like"/>
    <property type="match status" value="1"/>
</dbReference>
<comment type="caution">
    <text evidence="2">The sequence shown here is derived from an EMBL/GenBank/DDBJ whole genome shotgun (WGS) entry which is preliminary data.</text>
</comment>
<protein>
    <submittedName>
        <fullName evidence="2">RidA family protein</fullName>
    </submittedName>
</protein>
<reference evidence="2 3" key="1">
    <citation type="journal article" date="2019" name="Nat. Microbiol.">
        <title>Mediterranean grassland soil C-N compound turnover is dependent on rainfall and depth, and is mediated by genomically divergent microorganisms.</title>
        <authorList>
            <person name="Diamond S."/>
            <person name="Andeer P.F."/>
            <person name="Li Z."/>
            <person name="Crits-Christoph A."/>
            <person name="Burstein D."/>
            <person name="Anantharaman K."/>
            <person name="Lane K.R."/>
            <person name="Thomas B.C."/>
            <person name="Pan C."/>
            <person name="Northen T.R."/>
            <person name="Banfield J.F."/>
        </authorList>
    </citation>
    <scope>NUCLEOTIDE SEQUENCE [LARGE SCALE GENOMIC DNA]</scope>
    <source>
        <strain evidence="2">WS_2</strain>
    </source>
</reference>
<sequence length="145" mass="15554">MNPGAESTTSEVVNPKSLGTPRGFNHGVLAPRKGRLLFVAGQPGWENEAKGTPPDFPQQFARALDKVLTVVTAADGKPTDVMRMTCFVTDLAAYRASLKSLAEAWRARFGKHYPAMALVEVRGLVDRGAMVEIEATAVVTGRVEG</sequence>
<name>A0A538T0H7_UNCEI</name>
<dbReference type="Proteomes" id="UP000317716">
    <property type="component" value="Unassembled WGS sequence"/>
</dbReference>
<evidence type="ECO:0000313" key="2">
    <source>
        <dbReference type="EMBL" id="TMQ57141.1"/>
    </source>
</evidence>
<dbReference type="CDD" id="cd00448">
    <property type="entry name" value="YjgF_YER057c_UK114_family"/>
    <property type="match status" value="1"/>
</dbReference>
<organism evidence="2 3">
    <name type="scientific">Eiseniibacteriota bacterium</name>
    <dbReference type="NCBI Taxonomy" id="2212470"/>
    <lineage>
        <taxon>Bacteria</taxon>
        <taxon>Candidatus Eiseniibacteriota</taxon>
    </lineage>
</organism>
<dbReference type="SUPFAM" id="SSF55298">
    <property type="entry name" value="YjgF-like"/>
    <property type="match status" value="1"/>
</dbReference>
<proteinExistence type="predicted"/>
<dbReference type="AlphaFoldDB" id="A0A538T0H7"/>